<dbReference type="NCBIfam" id="TIGR01556">
    <property type="entry name" value="rhamnosyltran"/>
    <property type="match status" value="1"/>
</dbReference>
<evidence type="ECO:0000313" key="5">
    <source>
        <dbReference type="EMBL" id="MDS1822597.1"/>
    </source>
</evidence>
<reference evidence="5" key="1">
    <citation type="submission" date="2023-06" db="EMBL/GenBank/DDBJ databases">
        <title>Genomic Diversity of Vibrio spp. and Metagenomic Analysis of Pathogens in Florida Gulf Coastal Waters Following Hurricane Ian.</title>
        <authorList>
            <person name="Brumfield K.D."/>
        </authorList>
    </citation>
    <scope>NUCLEOTIDE SEQUENCE</scope>
    <source>
        <strain evidence="5">WBS2B-138</strain>
    </source>
</reference>
<evidence type="ECO:0000259" key="4">
    <source>
        <dbReference type="Pfam" id="PF00535"/>
    </source>
</evidence>
<dbReference type="Pfam" id="PF00535">
    <property type="entry name" value="Glycos_transf_2"/>
    <property type="match status" value="1"/>
</dbReference>
<dbReference type="GO" id="GO:0016757">
    <property type="term" value="F:glycosyltransferase activity"/>
    <property type="evidence" value="ECO:0007669"/>
    <property type="project" value="UniProtKB-KW"/>
</dbReference>
<dbReference type="SUPFAM" id="SSF53448">
    <property type="entry name" value="Nucleotide-diphospho-sugar transferases"/>
    <property type="match status" value="1"/>
</dbReference>
<accession>A0AAW8Q255</accession>
<dbReference type="AlphaFoldDB" id="A0AAW8Q255"/>
<sequence length="288" mass="32673">MKITSVTVTYNPDIFVLREQFCSLVDQVSSLLVVDNGSTNRKDVELLCNEYNAVFIRLDENKGLAYAQNLGIVTACGDGATHIVLFDQDSILGDKFVSNLYEVYVNTDVDVLGPVFYDPKTNDFYKGTNYFGPFIKTEKISYLTEVTYVIASGSFFSVDVFEKVGPMREELFVDYIDVEWSLRAQSLGLKVCMTNRANMSHTIGDSRMSFLGRKISIHSPIRRYFLVRNSFFMIRCPYVPLGYKIREIFLNLIRTSISIFVSKEKLLTTSVALKGVKDGIVGRFGPYR</sequence>
<evidence type="ECO:0000256" key="3">
    <source>
        <dbReference type="ARBA" id="ARBA00022679"/>
    </source>
</evidence>
<gene>
    <name evidence="5" type="ORF">QX249_18330</name>
</gene>
<evidence type="ECO:0000313" key="6">
    <source>
        <dbReference type="Proteomes" id="UP001253193"/>
    </source>
</evidence>
<dbReference type="Proteomes" id="UP001253193">
    <property type="component" value="Unassembled WGS sequence"/>
</dbReference>
<dbReference type="CDD" id="cd02526">
    <property type="entry name" value="GT2_RfbF_like"/>
    <property type="match status" value="1"/>
</dbReference>
<dbReference type="PANTHER" id="PTHR43179:SF12">
    <property type="entry name" value="GALACTOFURANOSYLTRANSFERASE GLFT2"/>
    <property type="match status" value="1"/>
</dbReference>
<dbReference type="PANTHER" id="PTHR43179">
    <property type="entry name" value="RHAMNOSYLTRANSFERASE WBBL"/>
    <property type="match status" value="1"/>
</dbReference>
<proteinExistence type="inferred from homology"/>
<organism evidence="5 6">
    <name type="scientific">Vibrio parahaemolyticus</name>
    <dbReference type="NCBI Taxonomy" id="670"/>
    <lineage>
        <taxon>Bacteria</taxon>
        <taxon>Pseudomonadati</taxon>
        <taxon>Pseudomonadota</taxon>
        <taxon>Gammaproteobacteria</taxon>
        <taxon>Vibrionales</taxon>
        <taxon>Vibrionaceae</taxon>
        <taxon>Vibrio</taxon>
    </lineage>
</organism>
<dbReference type="InterPro" id="IPR006446">
    <property type="entry name" value="RhaTrfase"/>
</dbReference>
<feature type="domain" description="Glycosyltransferase 2-like" evidence="4">
    <location>
        <begin position="6"/>
        <end position="164"/>
    </location>
</feature>
<evidence type="ECO:0000256" key="1">
    <source>
        <dbReference type="ARBA" id="ARBA00006739"/>
    </source>
</evidence>
<evidence type="ECO:0000256" key="2">
    <source>
        <dbReference type="ARBA" id="ARBA00022676"/>
    </source>
</evidence>
<dbReference type="RefSeq" id="WP_025570007.1">
    <property type="nucleotide sequence ID" value="NZ_CP034285.1"/>
</dbReference>
<protein>
    <submittedName>
        <fullName evidence="5">Glycosyltransferase family 2 protein</fullName>
    </submittedName>
</protein>
<dbReference type="InterPro" id="IPR029044">
    <property type="entry name" value="Nucleotide-diphossugar_trans"/>
</dbReference>
<dbReference type="InterPro" id="IPR001173">
    <property type="entry name" value="Glyco_trans_2-like"/>
</dbReference>
<name>A0AAW8Q255_VIBPH</name>
<dbReference type="Gene3D" id="3.90.550.10">
    <property type="entry name" value="Spore Coat Polysaccharide Biosynthesis Protein SpsA, Chain A"/>
    <property type="match status" value="1"/>
</dbReference>
<keyword evidence="3" id="KW-0808">Transferase</keyword>
<dbReference type="EMBL" id="JAUHGG010000006">
    <property type="protein sequence ID" value="MDS1822597.1"/>
    <property type="molecule type" value="Genomic_DNA"/>
</dbReference>
<comment type="caution">
    <text evidence="5">The sequence shown here is derived from an EMBL/GenBank/DDBJ whole genome shotgun (WGS) entry which is preliminary data.</text>
</comment>
<keyword evidence="2" id="KW-0328">Glycosyltransferase</keyword>
<comment type="similarity">
    <text evidence="1">Belongs to the glycosyltransferase 2 family.</text>
</comment>